<dbReference type="RefSeq" id="WP_091650903.1">
    <property type="nucleotide sequence ID" value="NZ_FNHQ01000018.1"/>
</dbReference>
<name>A0A1G9XH73_9FIRM</name>
<reference evidence="2 3" key="1">
    <citation type="submission" date="2016-10" db="EMBL/GenBank/DDBJ databases">
        <authorList>
            <person name="de Groot N.N."/>
        </authorList>
    </citation>
    <scope>NUCLEOTIDE SEQUENCE [LARGE SCALE GENOMIC DNA]</scope>
    <source>
        <strain evidence="2 3">DSM 16981</strain>
    </source>
</reference>
<dbReference type="EMBL" id="FNHQ01000018">
    <property type="protein sequence ID" value="SDM96057.1"/>
    <property type="molecule type" value="Genomic_DNA"/>
</dbReference>
<dbReference type="PANTHER" id="PTHR36928">
    <property type="entry name" value="PHOSPHATASE YCDX-RELATED"/>
    <property type="match status" value="1"/>
</dbReference>
<proteinExistence type="predicted"/>
<dbReference type="Proteomes" id="UP000199309">
    <property type="component" value="Unassembled WGS sequence"/>
</dbReference>
<dbReference type="InterPro" id="IPR050243">
    <property type="entry name" value="PHP_phosphatase"/>
</dbReference>
<sequence length="238" mass="26380">MPVKSLFDLHTHTVASGHAYSTLKENLAAAKAKGLIAMGTSDHSPGMPGSAEKTFFQNYRIFPKSVNGIRLLKGMEVNITDFEGNLDGGQVMREMEYVIASLHSHSIQPGSAEENTQAVIGAMKNPWVKIIGHLDDGRYPMDYEKVVQAASSFGVALELNNSSLLDSSARENGRHWGRILIQQAAIHHSYIVMGSDAHIWCDVGRMDEAQKVIEEISFPNEKILNYTQSGLEWILRKR</sequence>
<dbReference type="OrthoDB" id="9808747at2"/>
<dbReference type="PANTHER" id="PTHR36928:SF1">
    <property type="entry name" value="PHOSPHATASE YCDX-RELATED"/>
    <property type="match status" value="1"/>
</dbReference>
<dbReference type="Pfam" id="PF02811">
    <property type="entry name" value="PHP"/>
    <property type="match status" value="1"/>
</dbReference>
<dbReference type="CDD" id="cd07437">
    <property type="entry name" value="PHP_HisPPase_Ycdx_like"/>
    <property type="match status" value="1"/>
</dbReference>
<keyword evidence="2" id="KW-0378">Hydrolase</keyword>
<dbReference type="NCBIfam" id="NF006702">
    <property type="entry name" value="PRK09248.1"/>
    <property type="match status" value="1"/>
</dbReference>
<dbReference type="GO" id="GO:0042578">
    <property type="term" value="F:phosphoric ester hydrolase activity"/>
    <property type="evidence" value="ECO:0007669"/>
    <property type="project" value="TreeGrafter"/>
</dbReference>
<dbReference type="Gene3D" id="3.20.20.140">
    <property type="entry name" value="Metal-dependent hydrolases"/>
    <property type="match status" value="1"/>
</dbReference>
<evidence type="ECO:0000313" key="2">
    <source>
        <dbReference type="EMBL" id="SDM96057.1"/>
    </source>
</evidence>
<dbReference type="GO" id="GO:0008270">
    <property type="term" value="F:zinc ion binding"/>
    <property type="evidence" value="ECO:0007669"/>
    <property type="project" value="TreeGrafter"/>
</dbReference>
<dbReference type="SMART" id="SM00481">
    <property type="entry name" value="POLIIIAc"/>
    <property type="match status" value="1"/>
</dbReference>
<dbReference type="STRING" id="349095.SAMN05660299_01826"/>
<organism evidence="2 3">
    <name type="scientific">Megasphaera paucivorans</name>
    <dbReference type="NCBI Taxonomy" id="349095"/>
    <lineage>
        <taxon>Bacteria</taxon>
        <taxon>Bacillati</taxon>
        <taxon>Bacillota</taxon>
        <taxon>Negativicutes</taxon>
        <taxon>Veillonellales</taxon>
        <taxon>Veillonellaceae</taxon>
        <taxon>Megasphaera</taxon>
    </lineage>
</organism>
<keyword evidence="3" id="KW-1185">Reference proteome</keyword>
<protein>
    <submittedName>
        <fullName evidence="2">Putative hydrolase</fullName>
    </submittedName>
</protein>
<gene>
    <name evidence="2" type="ORF">SAMN05660299_01826</name>
</gene>
<accession>A0A1G9XH73</accession>
<dbReference type="InterPro" id="IPR016195">
    <property type="entry name" value="Pol/histidinol_Pase-like"/>
</dbReference>
<evidence type="ECO:0000313" key="3">
    <source>
        <dbReference type="Proteomes" id="UP000199309"/>
    </source>
</evidence>
<dbReference type="InterPro" id="IPR003141">
    <property type="entry name" value="Pol/His_phosphatase_N"/>
</dbReference>
<dbReference type="SUPFAM" id="SSF89550">
    <property type="entry name" value="PHP domain-like"/>
    <property type="match status" value="1"/>
</dbReference>
<dbReference type="InterPro" id="IPR004013">
    <property type="entry name" value="PHP_dom"/>
</dbReference>
<feature type="domain" description="Polymerase/histidinol phosphatase N-terminal" evidence="1">
    <location>
        <begin position="7"/>
        <end position="81"/>
    </location>
</feature>
<evidence type="ECO:0000259" key="1">
    <source>
        <dbReference type="SMART" id="SM00481"/>
    </source>
</evidence>
<dbReference type="AlphaFoldDB" id="A0A1G9XH73"/>
<dbReference type="GO" id="GO:0005829">
    <property type="term" value="C:cytosol"/>
    <property type="evidence" value="ECO:0007669"/>
    <property type="project" value="TreeGrafter"/>
</dbReference>